<reference evidence="3" key="1">
    <citation type="submission" date="2025-08" db="UniProtKB">
        <authorList>
            <consortium name="RefSeq"/>
        </authorList>
    </citation>
    <scope>IDENTIFICATION</scope>
    <source>
        <tissue evidence="3">Liver</tissue>
    </source>
</reference>
<organism evidence="2 3">
    <name type="scientific">Python bivittatus</name>
    <name type="common">Burmese python</name>
    <name type="synonym">Python molurus bivittatus</name>
    <dbReference type="NCBI Taxonomy" id="176946"/>
    <lineage>
        <taxon>Eukaryota</taxon>
        <taxon>Metazoa</taxon>
        <taxon>Chordata</taxon>
        <taxon>Craniata</taxon>
        <taxon>Vertebrata</taxon>
        <taxon>Euteleostomi</taxon>
        <taxon>Lepidosauria</taxon>
        <taxon>Squamata</taxon>
        <taxon>Bifurcata</taxon>
        <taxon>Unidentata</taxon>
        <taxon>Episquamata</taxon>
        <taxon>Toxicofera</taxon>
        <taxon>Serpentes</taxon>
        <taxon>Henophidia</taxon>
        <taxon>Pythonidae</taxon>
        <taxon>Python</taxon>
    </lineage>
</organism>
<dbReference type="GeneID" id="112543191"/>
<name>A0A9F5N0J4_PYTBI</name>
<keyword evidence="1" id="KW-0732">Signal</keyword>
<accession>A0A9F5N0J4</accession>
<protein>
    <submittedName>
        <fullName evidence="3">Uncharacterized protein LOC112543191</fullName>
    </submittedName>
</protein>
<dbReference type="Proteomes" id="UP000695026">
    <property type="component" value="Unplaced"/>
</dbReference>
<evidence type="ECO:0000313" key="3">
    <source>
        <dbReference type="RefSeq" id="XP_025033184.1"/>
    </source>
</evidence>
<feature type="chain" id="PRO_5039906883" evidence="1">
    <location>
        <begin position="16"/>
        <end position="215"/>
    </location>
</feature>
<evidence type="ECO:0000256" key="1">
    <source>
        <dbReference type="SAM" id="SignalP"/>
    </source>
</evidence>
<sequence>MLFSCWLVLANRLLALDYCGVAPPLRLLLCPRLKGGGAQVEVCGQDGSALCAPVASGAGGGRPSGELLRWPRESKPGSAGQAAASLQLCLSARPVLLVNRSIQAQVSSAGLRMPHLGRAGLSLGGFPVCGPPYSRRVSLGPVFTGVQDPLAPLLVPGSPGPLCRVNLTYLLVVFCVFRTSQNKSLKPPDVVLLFHIVAFWTPSWLSQLSSYNCLS</sequence>
<gene>
    <name evidence="3" type="primary">LOC112543191</name>
</gene>
<evidence type="ECO:0000313" key="2">
    <source>
        <dbReference type="Proteomes" id="UP000695026"/>
    </source>
</evidence>
<proteinExistence type="predicted"/>
<dbReference type="AlphaFoldDB" id="A0A9F5N0J4"/>
<feature type="signal peptide" evidence="1">
    <location>
        <begin position="1"/>
        <end position="15"/>
    </location>
</feature>
<dbReference type="RefSeq" id="XP_025033184.1">
    <property type="nucleotide sequence ID" value="XM_025177416.1"/>
</dbReference>
<keyword evidence="2" id="KW-1185">Reference proteome</keyword>
<dbReference type="KEGG" id="pbi:112543191"/>